<reference evidence="17" key="3">
    <citation type="submission" date="2015-06" db="UniProtKB">
        <authorList>
            <consortium name="EnsemblProtists"/>
        </authorList>
    </citation>
    <scope>IDENTIFICATION</scope>
</reference>
<dbReference type="Pfam" id="PF18403">
    <property type="entry name" value="Thioredoxin_15"/>
    <property type="match status" value="1"/>
</dbReference>
<feature type="domain" description="UGGT thioredoxin-like" evidence="11">
    <location>
        <begin position="50"/>
        <end position="237"/>
    </location>
</feature>
<dbReference type="KEGG" id="gtt:GUITHDRAFT_99661"/>
<evidence type="ECO:0000256" key="4">
    <source>
        <dbReference type="ARBA" id="ARBA00006351"/>
    </source>
</evidence>
<evidence type="ECO:0000256" key="9">
    <source>
        <dbReference type="SAM" id="MobiDB-lite"/>
    </source>
</evidence>
<evidence type="ECO:0000256" key="2">
    <source>
        <dbReference type="ARBA" id="ARBA00004319"/>
    </source>
</evidence>
<dbReference type="HOGENOM" id="CLU_002668_1_0_1"/>
<dbReference type="Proteomes" id="UP000011087">
    <property type="component" value="Unassembled WGS sequence"/>
</dbReference>
<dbReference type="Gene3D" id="3.90.550.10">
    <property type="entry name" value="Spore Coat Polysaccharide Biosynthesis Protein SpsA, Chain A"/>
    <property type="match status" value="1"/>
</dbReference>
<comment type="similarity">
    <text evidence="4">Belongs to the glycosyltransferase 8 family.</text>
</comment>
<dbReference type="Pfam" id="PF18404">
    <property type="entry name" value="Glyco_transf_24"/>
    <property type="match status" value="1"/>
</dbReference>
<comment type="pathway">
    <text evidence="3">Protein modification; protein glycosylation.</text>
</comment>
<evidence type="ECO:0000259" key="13">
    <source>
        <dbReference type="Pfam" id="PF18402"/>
    </source>
</evidence>
<keyword evidence="7" id="KW-0256">Endoplasmic reticulum</keyword>
<dbReference type="OrthoDB" id="27683at2759"/>
<feature type="compositionally biased region" description="Basic and acidic residues" evidence="9">
    <location>
        <begin position="1236"/>
        <end position="1252"/>
    </location>
</feature>
<feature type="domain" description="UGGT thioredoxin-like" evidence="12">
    <location>
        <begin position="322"/>
        <end position="440"/>
    </location>
</feature>
<dbReference type="STRING" id="905079.L1K2G1"/>
<evidence type="ECO:0000256" key="5">
    <source>
        <dbReference type="ARBA" id="ARBA00022679"/>
    </source>
</evidence>
<dbReference type="InterPro" id="IPR040525">
    <property type="entry name" value="UGGT_TRXL_4"/>
</dbReference>
<name>L1K2G1_GUITC</name>
<evidence type="ECO:0000256" key="1">
    <source>
        <dbReference type="ARBA" id="ARBA00001913"/>
    </source>
</evidence>
<feature type="domain" description="UDP-glucose:glycoprotein glucosyltransferase thioredoxin-like" evidence="14">
    <location>
        <begin position="744"/>
        <end position="953"/>
    </location>
</feature>
<feature type="domain" description="Glucosyltransferase 24 catalytic" evidence="15">
    <location>
        <begin position="1283"/>
        <end position="1549"/>
    </location>
</feature>
<evidence type="ECO:0000313" key="16">
    <source>
        <dbReference type="EMBL" id="EKX55021.1"/>
    </source>
</evidence>
<dbReference type="EMBL" id="JH992966">
    <property type="protein sequence ID" value="EKX55021.1"/>
    <property type="molecule type" value="Genomic_DNA"/>
</dbReference>
<dbReference type="CDD" id="cd06432">
    <property type="entry name" value="GT8_HUGT1_C_like"/>
    <property type="match status" value="1"/>
</dbReference>
<dbReference type="Pfam" id="PF18401">
    <property type="entry name" value="Thioredoxin_13"/>
    <property type="match status" value="1"/>
</dbReference>
<evidence type="ECO:0000256" key="10">
    <source>
        <dbReference type="SAM" id="SignalP"/>
    </source>
</evidence>
<evidence type="ECO:0000256" key="7">
    <source>
        <dbReference type="ARBA" id="ARBA00022824"/>
    </source>
</evidence>
<keyword evidence="8" id="KW-0325">Glycoprotein</keyword>
<evidence type="ECO:0000256" key="8">
    <source>
        <dbReference type="ARBA" id="ARBA00023180"/>
    </source>
</evidence>
<dbReference type="GO" id="GO:0036503">
    <property type="term" value="P:ERAD pathway"/>
    <property type="evidence" value="ECO:0007669"/>
    <property type="project" value="TreeGrafter"/>
</dbReference>
<accession>L1K2G1</accession>
<evidence type="ECO:0000313" key="17">
    <source>
        <dbReference type="EnsemblProtists" id="EKX55021"/>
    </source>
</evidence>
<dbReference type="Pfam" id="PF18400">
    <property type="entry name" value="Thioredoxin_12"/>
    <property type="match status" value="1"/>
</dbReference>
<reference evidence="18" key="2">
    <citation type="submission" date="2012-11" db="EMBL/GenBank/DDBJ databases">
        <authorList>
            <person name="Kuo A."/>
            <person name="Curtis B.A."/>
            <person name="Tanifuji G."/>
            <person name="Burki F."/>
            <person name="Gruber A."/>
            <person name="Irimia M."/>
            <person name="Maruyama S."/>
            <person name="Arias M.C."/>
            <person name="Ball S.G."/>
            <person name="Gile G.H."/>
            <person name="Hirakawa Y."/>
            <person name="Hopkins J.F."/>
            <person name="Rensing S.A."/>
            <person name="Schmutz J."/>
            <person name="Symeonidi A."/>
            <person name="Elias M."/>
            <person name="Eveleigh R.J."/>
            <person name="Herman E.K."/>
            <person name="Klute M.J."/>
            <person name="Nakayama T."/>
            <person name="Obornik M."/>
            <person name="Reyes-Prieto A."/>
            <person name="Armbrust E.V."/>
            <person name="Aves S.J."/>
            <person name="Beiko R.G."/>
            <person name="Coutinho P."/>
            <person name="Dacks J.B."/>
            <person name="Durnford D.G."/>
            <person name="Fast N.M."/>
            <person name="Green B.R."/>
            <person name="Grisdale C."/>
            <person name="Hempe F."/>
            <person name="Henrissat B."/>
            <person name="Hoppner M.P."/>
            <person name="Ishida K.-I."/>
            <person name="Kim E."/>
            <person name="Koreny L."/>
            <person name="Kroth P.G."/>
            <person name="Liu Y."/>
            <person name="Malik S.-B."/>
            <person name="Maier U.G."/>
            <person name="McRose D."/>
            <person name="Mock T."/>
            <person name="Neilson J.A."/>
            <person name="Onodera N.T."/>
            <person name="Poole A.M."/>
            <person name="Pritham E.J."/>
            <person name="Richards T.A."/>
            <person name="Rocap G."/>
            <person name="Roy S.W."/>
            <person name="Sarai C."/>
            <person name="Schaack S."/>
            <person name="Shirato S."/>
            <person name="Slamovits C.H."/>
            <person name="Spencer D.F."/>
            <person name="Suzuki S."/>
            <person name="Worden A.Z."/>
            <person name="Zauner S."/>
            <person name="Barry K."/>
            <person name="Bell C."/>
            <person name="Bharti A.K."/>
            <person name="Crow J.A."/>
            <person name="Grimwood J."/>
            <person name="Kramer R."/>
            <person name="Lindquist E."/>
            <person name="Lucas S."/>
            <person name="Salamov A."/>
            <person name="McFadden G.I."/>
            <person name="Lane C.E."/>
            <person name="Keeling P.J."/>
            <person name="Gray M.W."/>
            <person name="Grigoriev I.V."/>
            <person name="Archibald J.M."/>
        </authorList>
    </citation>
    <scope>NUCLEOTIDE SEQUENCE</scope>
    <source>
        <strain evidence="18">CCMP2712</strain>
    </source>
</reference>
<feature type="chain" id="PRO_5008772109" description="UDP-glucose:glycoprotein glucosyltransferase" evidence="10">
    <location>
        <begin position="32"/>
        <end position="1551"/>
    </location>
</feature>
<dbReference type="eggNOG" id="KOG1879">
    <property type="taxonomic scope" value="Eukaryota"/>
</dbReference>
<dbReference type="EnsemblProtists" id="EKX55021">
    <property type="protein sequence ID" value="EKX55021"/>
    <property type="gene ID" value="GUITHDRAFT_99661"/>
</dbReference>
<evidence type="ECO:0008006" key="19">
    <source>
        <dbReference type="Google" id="ProtNLM"/>
    </source>
</evidence>
<dbReference type="InterPro" id="IPR040497">
    <property type="entry name" value="Glyco_transf_24"/>
</dbReference>
<feature type="region of interest" description="Disordered" evidence="9">
    <location>
        <begin position="1232"/>
        <end position="1253"/>
    </location>
</feature>
<dbReference type="GO" id="GO:0018279">
    <property type="term" value="P:protein N-linked glycosylation via asparagine"/>
    <property type="evidence" value="ECO:0007669"/>
    <property type="project" value="TreeGrafter"/>
</dbReference>
<dbReference type="GO" id="GO:0005788">
    <property type="term" value="C:endoplasmic reticulum lumen"/>
    <property type="evidence" value="ECO:0007669"/>
    <property type="project" value="UniProtKB-SubCell"/>
</dbReference>
<keyword evidence="5" id="KW-0808">Transferase</keyword>
<dbReference type="OMA" id="RQTKTRF"/>
<evidence type="ECO:0000259" key="15">
    <source>
        <dbReference type="Pfam" id="PF18404"/>
    </source>
</evidence>
<dbReference type="InterPro" id="IPR009448">
    <property type="entry name" value="UDP-g_GGtrans"/>
</dbReference>
<dbReference type="PANTHER" id="PTHR11226:SF0">
    <property type="entry name" value="UDP-GLUCOSE:GLYCOPROTEIN GLUCOSYLTRANSFERASE"/>
    <property type="match status" value="1"/>
</dbReference>
<gene>
    <name evidence="16" type="ORF">GUITHDRAFT_99661</name>
</gene>
<dbReference type="InterPro" id="IPR029044">
    <property type="entry name" value="Nucleotide-diphossugar_trans"/>
</dbReference>
<comment type="subcellular location">
    <subcellularLocation>
        <location evidence="2">Endoplasmic reticulum lumen</location>
    </subcellularLocation>
</comment>
<feature type="signal peptide" evidence="10">
    <location>
        <begin position="1"/>
        <end position="31"/>
    </location>
</feature>
<comment type="cofactor">
    <cofactor evidence="1">
        <name>Ca(2+)</name>
        <dbReference type="ChEBI" id="CHEBI:29108"/>
    </cofactor>
</comment>
<reference evidence="16 18" key="1">
    <citation type="journal article" date="2012" name="Nature">
        <title>Algal genomes reveal evolutionary mosaicism and the fate of nucleomorphs.</title>
        <authorList>
            <consortium name="DOE Joint Genome Institute"/>
            <person name="Curtis B.A."/>
            <person name="Tanifuji G."/>
            <person name="Burki F."/>
            <person name="Gruber A."/>
            <person name="Irimia M."/>
            <person name="Maruyama S."/>
            <person name="Arias M.C."/>
            <person name="Ball S.G."/>
            <person name="Gile G.H."/>
            <person name="Hirakawa Y."/>
            <person name="Hopkins J.F."/>
            <person name="Kuo A."/>
            <person name="Rensing S.A."/>
            <person name="Schmutz J."/>
            <person name="Symeonidi A."/>
            <person name="Elias M."/>
            <person name="Eveleigh R.J."/>
            <person name="Herman E.K."/>
            <person name="Klute M.J."/>
            <person name="Nakayama T."/>
            <person name="Obornik M."/>
            <person name="Reyes-Prieto A."/>
            <person name="Armbrust E.V."/>
            <person name="Aves S.J."/>
            <person name="Beiko R.G."/>
            <person name="Coutinho P."/>
            <person name="Dacks J.B."/>
            <person name="Durnford D.G."/>
            <person name="Fast N.M."/>
            <person name="Green B.R."/>
            <person name="Grisdale C.J."/>
            <person name="Hempel F."/>
            <person name="Henrissat B."/>
            <person name="Hoppner M.P."/>
            <person name="Ishida K."/>
            <person name="Kim E."/>
            <person name="Koreny L."/>
            <person name="Kroth P.G."/>
            <person name="Liu Y."/>
            <person name="Malik S.B."/>
            <person name="Maier U.G."/>
            <person name="McRose D."/>
            <person name="Mock T."/>
            <person name="Neilson J.A."/>
            <person name="Onodera N.T."/>
            <person name="Poole A.M."/>
            <person name="Pritham E.J."/>
            <person name="Richards T.A."/>
            <person name="Rocap G."/>
            <person name="Roy S.W."/>
            <person name="Sarai C."/>
            <person name="Schaack S."/>
            <person name="Shirato S."/>
            <person name="Slamovits C.H."/>
            <person name="Spencer D.F."/>
            <person name="Suzuki S."/>
            <person name="Worden A.Z."/>
            <person name="Zauner S."/>
            <person name="Barry K."/>
            <person name="Bell C."/>
            <person name="Bharti A.K."/>
            <person name="Crow J.A."/>
            <person name="Grimwood J."/>
            <person name="Kramer R."/>
            <person name="Lindquist E."/>
            <person name="Lucas S."/>
            <person name="Salamov A."/>
            <person name="McFadden G.I."/>
            <person name="Lane C.E."/>
            <person name="Keeling P.J."/>
            <person name="Gray M.W."/>
            <person name="Grigoriev I.V."/>
            <person name="Archibald J.M."/>
        </authorList>
    </citation>
    <scope>NUCLEOTIDE SEQUENCE</scope>
    <source>
        <strain evidence="16 18">CCMP2712</strain>
    </source>
</reference>
<dbReference type="Pfam" id="PF18402">
    <property type="entry name" value="Thioredoxin_14"/>
    <property type="match status" value="1"/>
</dbReference>
<dbReference type="InterPro" id="IPR040694">
    <property type="entry name" value="UGGT_TRXL_2"/>
</dbReference>
<evidence type="ECO:0000259" key="11">
    <source>
        <dbReference type="Pfam" id="PF18400"/>
    </source>
</evidence>
<dbReference type="GO" id="GO:0051082">
    <property type="term" value="F:unfolded protein binding"/>
    <property type="evidence" value="ECO:0007669"/>
    <property type="project" value="TreeGrafter"/>
</dbReference>
<evidence type="ECO:0000256" key="6">
    <source>
        <dbReference type="ARBA" id="ARBA00022729"/>
    </source>
</evidence>
<protein>
    <recommendedName>
        <fullName evidence="19">UDP-glucose:glycoprotein glucosyltransferase</fullName>
    </recommendedName>
</protein>
<organism evidence="16">
    <name type="scientific">Guillardia theta (strain CCMP2712)</name>
    <name type="common">Cryptophyte</name>
    <dbReference type="NCBI Taxonomy" id="905079"/>
    <lineage>
        <taxon>Eukaryota</taxon>
        <taxon>Cryptophyceae</taxon>
        <taxon>Pyrenomonadales</taxon>
        <taxon>Geminigeraceae</taxon>
        <taxon>Guillardia</taxon>
    </lineage>
</organism>
<evidence type="ECO:0000259" key="14">
    <source>
        <dbReference type="Pfam" id="PF18403"/>
    </source>
</evidence>
<dbReference type="Pfam" id="PF06427">
    <property type="entry name" value="UDP-g_GGTase"/>
    <property type="match status" value="1"/>
</dbReference>
<dbReference type="InterPro" id="IPR040693">
    <property type="entry name" value="UGGT_TRXL_1"/>
</dbReference>
<feature type="domain" description="UGGT thioredoxin-like" evidence="13">
    <location>
        <begin position="456"/>
        <end position="722"/>
    </location>
</feature>
<dbReference type="RefSeq" id="XP_005842001.1">
    <property type="nucleotide sequence ID" value="XM_005841944.1"/>
</dbReference>
<dbReference type="UniPathway" id="UPA00378"/>
<dbReference type="PaxDb" id="55529-EKX55021"/>
<keyword evidence="6 10" id="KW-0732">Signal</keyword>
<evidence type="ECO:0000256" key="3">
    <source>
        <dbReference type="ARBA" id="ARBA00004922"/>
    </source>
</evidence>
<evidence type="ECO:0000313" key="18">
    <source>
        <dbReference type="Proteomes" id="UP000011087"/>
    </source>
</evidence>
<evidence type="ECO:0000259" key="12">
    <source>
        <dbReference type="Pfam" id="PF18401"/>
    </source>
</evidence>
<dbReference type="SUPFAM" id="SSF53448">
    <property type="entry name" value="Nucleotide-diphospho-sugar transferases"/>
    <property type="match status" value="1"/>
</dbReference>
<dbReference type="GO" id="GO:0003980">
    <property type="term" value="F:UDP-glucose:glycoprotein glucosyltransferase activity"/>
    <property type="evidence" value="ECO:0007669"/>
    <property type="project" value="InterPro"/>
</dbReference>
<dbReference type="GeneID" id="17311519"/>
<dbReference type="InterPro" id="IPR040692">
    <property type="entry name" value="UGGT_TRXL_3"/>
</dbReference>
<sequence length="1551" mass="175249">MVQSRSETMPKNALKIPIVLCLILLVQSVCSSPSKSKFVDVSVVAPWAPTPLIIEASEYFADKADEGKFWEFVESLPNDIYEKTDKQHYDTSIELASKIVSNVQLSLIKFALSIRNFSPKLQAYKQLWQAALNFGCSIKDKDGAVVLIGGKCVSDPSLLRDAIESCHPAKAGVSAPSIQEFDHIYPSPSSPSHCSTAFLYATIGTQAFVNFHKYLSQAAAAGDVKYVFRHSWPGAREEEEKAHQDMLLQGYGVELAIKNMEYKAVDDRHKEGEAGSSLEDDLEDEVGGFDFKTLLQRKPNLEVELLSFRDRLLSEAKSDEGTDIKVWALKDLGIQASQRILQADEPLRLIRDLSHNLPAVVSSISRMRVNASVRAELENNRNFIQPGANMVHVNGRQLQKDDMNPFSLYRFIRHEINVIEKFMQLGMDSRSTKKILYAPAEQMEGGGSTFKIDVKNDNFVMWMNDLEKDDMYRQWPRSLDTLLQRGWPGQLRFIARNIWTAIFLVDPSDMQSLTFLSWAFEQMEQQLPVRFGVAFKYSKSLDEQWEASPRNAESEDEAEELGDAVILHRLFRALHLGHGGRAAWSFLAIYAEGMQTAGKASKSEVRKDSFKRAAKMFRAQYRDADGKLMRAKYKPSLLNSTHDAFLKKSTEFVERSGLSLTEPVCVLNGNVLAGQALDPNQFHYMLQMQMMVLQRMAYFGQLDERRDLHNQIINHNGKAHRRFHAQIVSGPATSRQMLKAEVSTKTMEDLDRIPFFLCGKDDGSMRGVTHIVALDLSSKIGRDLLVASAKRMSQTSSDRCKRVRLAYLDNSEGSPEAEGAFSVLVEAIRSMKNDKDKGNKFLELCRTIVKLLDESAWSTAQAHEEVKTLMEAAEKSKEGGLSKADMKRMISDWFQLTAGESAVSTSGRVFKVTADVAFRMGDFVLAEDTEWNDRSKHVSSVLDVASFSISSDKVTSEYISSIALLGSNMIGIERNDNIQRTDQEANRQWTSRMTGFKVGPEDSILQVLAFIDPLCAEAQRLSPMLMALADAFGAHIHVILNPVAEVGSLPIKGYYRYVLKPQLEFDEEGKLVSNTRATFSNLPMSKLLSMIIHPPDAWFVSASQAVHDIDNILLEKLSAHETVLSAVYRLDHILVTGHCIDDRREPPAGLQLNLNLLDEHAAKGKSKLVSDTLVMSNLGYYQLKARPGIFNLTMAEGKSSEIYEIEDKGNFGSSRVISVLSWEPDAFPTSVRKRKGQESKSLQDAKGGRDGDGSVWSSLSNWFSGDSATAEQAVTDKSGEDTIHVFSLASGHLYERFLKIMMLSVVRNTKSHVKFWLLQNFLSPQFKAFIPRMAKNFGFDYELVTYKWPSWLHEQTEKQRIIWGYKILMLDVLFPLSVPKIIYIDSDQVVRSDLKQLWDMNLRGRPYAYTPFCDDKREIEGYRFWKQGFWQTHLGDMKYHISALYVVDLNRFRAIGAGDELRVVYSQLSRDPNSLANLDQDLPNYAQHSVPIFSLPQEWLWCETWCSNSTKVKAKTIDLCNNPMTKEPKLDQARRIIGEWEELDKTISSLE</sequence>
<dbReference type="PANTHER" id="PTHR11226">
    <property type="entry name" value="UDP-GLUCOSE GLYCOPROTEIN:GLUCOSYLTRANSFERASE"/>
    <property type="match status" value="1"/>
</dbReference>
<keyword evidence="18" id="KW-1185">Reference proteome</keyword>
<proteinExistence type="inferred from homology"/>